<feature type="compositionally biased region" description="Basic and acidic residues" evidence="1">
    <location>
        <begin position="106"/>
        <end position="117"/>
    </location>
</feature>
<gene>
    <name evidence="2" type="ORF">NDES1114_LOCUS27314</name>
</gene>
<proteinExistence type="predicted"/>
<accession>A0A7S1QIX4</accession>
<protein>
    <submittedName>
        <fullName evidence="2">Uncharacterized protein</fullName>
    </submittedName>
</protein>
<dbReference type="EMBL" id="HBGF01040789">
    <property type="protein sequence ID" value="CAD9140303.1"/>
    <property type="molecule type" value="Transcribed_RNA"/>
</dbReference>
<feature type="compositionally biased region" description="Polar residues" evidence="1">
    <location>
        <begin position="123"/>
        <end position="135"/>
    </location>
</feature>
<dbReference type="AlphaFoldDB" id="A0A7S1QIX4"/>
<feature type="compositionally biased region" description="Low complexity" evidence="1">
    <location>
        <begin position="12"/>
        <end position="23"/>
    </location>
</feature>
<reference evidence="2" key="1">
    <citation type="submission" date="2021-01" db="EMBL/GenBank/DDBJ databases">
        <authorList>
            <person name="Corre E."/>
            <person name="Pelletier E."/>
            <person name="Niang G."/>
            <person name="Scheremetjew M."/>
            <person name="Finn R."/>
            <person name="Kale V."/>
            <person name="Holt S."/>
            <person name="Cochrane G."/>
            <person name="Meng A."/>
            <person name="Brown T."/>
            <person name="Cohen L."/>
        </authorList>
    </citation>
    <scope>NUCLEOTIDE SEQUENCE</scope>
    <source>
        <strain evidence="2">CCAP 1951/1</strain>
    </source>
</reference>
<evidence type="ECO:0000313" key="2">
    <source>
        <dbReference type="EMBL" id="CAD9140303.1"/>
    </source>
</evidence>
<feature type="compositionally biased region" description="Polar residues" evidence="1">
    <location>
        <begin position="87"/>
        <end position="100"/>
    </location>
</feature>
<feature type="region of interest" description="Disordered" evidence="1">
    <location>
        <begin position="1"/>
        <end position="135"/>
    </location>
</feature>
<organism evidence="2">
    <name type="scientific">Neobodo designis</name>
    <name type="common">Flagellated protozoan</name>
    <name type="synonym">Bodo designis</name>
    <dbReference type="NCBI Taxonomy" id="312471"/>
    <lineage>
        <taxon>Eukaryota</taxon>
        <taxon>Discoba</taxon>
        <taxon>Euglenozoa</taxon>
        <taxon>Kinetoplastea</taxon>
        <taxon>Metakinetoplastina</taxon>
        <taxon>Neobodonida</taxon>
        <taxon>Neobodo</taxon>
    </lineage>
</organism>
<sequence length="135" mass="14648">MHPMSGSYFKGSSSSNSTNNASTQRRAPGLSTSTDAKPQEEPLSPMPPLDDNAAWLRYMRRQRHKHTGPVDNTPNVATNRVEVRTPVASNTTHVNDTTATRPMAAGEKEPRCDRTDDGECGACTSSSGVRQFTGR</sequence>
<feature type="compositionally biased region" description="Basic residues" evidence="1">
    <location>
        <begin position="58"/>
        <end position="67"/>
    </location>
</feature>
<name>A0A7S1QIX4_NEODS</name>
<evidence type="ECO:0000256" key="1">
    <source>
        <dbReference type="SAM" id="MobiDB-lite"/>
    </source>
</evidence>